<evidence type="ECO:0000313" key="4">
    <source>
        <dbReference type="Proteomes" id="UP000012960"/>
    </source>
</evidence>
<evidence type="ECO:0000313" key="3">
    <source>
        <dbReference type="EnsemblPlants" id="Ma01_p13330.1"/>
    </source>
</evidence>
<protein>
    <submittedName>
        <fullName evidence="2">(wild Malaysian banana) hypothetical protein</fullName>
    </submittedName>
</protein>
<dbReference type="InParanoid" id="A0A804HTL7"/>
<evidence type="ECO:0000313" key="2">
    <source>
        <dbReference type="EMBL" id="CAG1859414.1"/>
    </source>
</evidence>
<reference evidence="2" key="1">
    <citation type="submission" date="2021-03" db="EMBL/GenBank/DDBJ databases">
        <authorList>
            <consortium name="Genoscope - CEA"/>
            <person name="William W."/>
        </authorList>
    </citation>
    <scope>NUCLEOTIDE SEQUENCE</scope>
    <source>
        <strain evidence="2">Doubled-haploid Pahang</strain>
    </source>
</reference>
<dbReference type="InterPro" id="IPR011990">
    <property type="entry name" value="TPR-like_helical_dom_sf"/>
</dbReference>
<organism evidence="3 4">
    <name type="scientific">Musa acuminata subsp. malaccensis</name>
    <name type="common">Wild banana</name>
    <name type="synonym">Musa malaccensis</name>
    <dbReference type="NCBI Taxonomy" id="214687"/>
    <lineage>
        <taxon>Eukaryota</taxon>
        <taxon>Viridiplantae</taxon>
        <taxon>Streptophyta</taxon>
        <taxon>Embryophyta</taxon>
        <taxon>Tracheophyta</taxon>
        <taxon>Spermatophyta</taxon>
        <taxon>Magnoliopsida</taxon>
        <taxon>Liliopsida</taxon>
        <taxon>Zingiberales</taxon>
        <taxon>Musaceae</taxon>
        <taxon>Musa</taxon>
    </lineage>
</organism>
<proteinExistence type="predicted"/>
<name>A0A804HTL7_MUSAM</name>
<dbReference type="NCBIfam" id="TIGR00756">
    <property type="entry name" value="PPR"/>
    <property type="match status" value="1"/>
</dbReference>
<dbReference type="InterPro" id="IPR002885">
    <property type="entry name" value="PPR_rpt"/>
</dbReference>
<reference evidence="3" key="2">
    <citation type="submission" date="2021-05" db="UniProtKB">
        <authorList>
            <consortium name="EnsemblPlants"/>
        </authorList>
    </citation>
    <scope>IDENTIFICATION</scope>
    <source>
        <strain evidence="3">subsp. malaccensis</strain>
    </source>
</reference>
<accession>A0A804HTL7</accession>
<evidence type="ECO:0000256" key="1">
    <source>
        <dbReference type="ARBA" id="ARBA00022737"/>
    </source>
</evidence>
<keyword evidence="4" id="KW-1185">Reference proteome</keyword>
<dbReference type="EnsemblPlants" id="Ma01_t13330.1">
    <property type="protein sequence ID" value="Ma01_p13330.1"/>
    <property type="gene ID" value="Ma01_g13330"/>
</dbReference>
<dbReference type="AlphaFoldDB" id="A0A804HTL7"/>
<dbReference type="Gene3D" id="1.25.40.10">
    <property type="entry name" value="Tetratricopeptide repeat domain"/>
    <property type="match status" value="1"/>
</dbReference>
<gene>
    <name evidence="2" type="ORF">GSMUA_297090.1</name>
</gene>
<sequence length="43" mass="4863">MKKKGIYPNVVIYNSVINGLCQQGCLNEAFNSCWCFVYGRFPG</sequence>
<dbReference type="Proteomes" id="UP000012960">
    <property type="component" value="Unplaced"/>
</dbReference>
<dbReference type="Gramene" id="Ma01_t13330.1">
    <property type="protein sequence ID" value="Ma01_p13330.1"/>
    <property type="gene ID" value="Ma01_g13330"/>
</dbReference>
<dbReference type="EMBL" id="HG996466">
    <property type="protein sequence ID" value="CAG1859414.1"/>
    <property type="molecule type" value="Genomic_DNA"/>
</dbReference>
<dbReference type="Pfam" id="PF12854">
    <property type="entry name" value="PPR_1"/>
    <property type="match status" value="1"/>
</dbReference>
<keyword evidence="1" id="KW-0677">Repeat</keyword>